<name>A0A5H2XG44_PRUDU</name>
<dbReference type="Pfam" id="PF07727">
    <property type="entry name" value="RVT_2"/>
    <property type="match status" value="1"/>
</dbReference>
<organism evidence="2">
    <name type="scientific">Prunus dulcis</name>
    <name type="common">Almond</name>
    <name type="synonym">Amygdalus dulcis</name>
    <dbReference type="NCBI Taxonomy" id="3755"/>
    <lineage>
        <taxon>Eukaryota</taxon>
        <taxon>Viridiplantae</taxon>
        <taxon>Streptophyta</taxon>
        <taxon>Embryophyta</taxon>
        <taxon>Tracheophyta</taxon>
        <taxon>Spermatophyta</taxon>
        <taxon>Magnoliopsida</taxon>
        <taxon>eudicotyledons</taxon>
        <taxon>Gunneridae</taxon>
        <taxon>Pentapetalae</taxon>
        <taxon>rosids</taxon>
        <taxon>fabids</taxon>
        <taxon>Rosales</taxon>
        <taxon>Rosaceae</taxon>
        <taxon>Amygdaloideae</taxon>
        <taxon>Amygdaleae</taxon>
        <taxon>Prunus</taxon>
    </lineage>
</organism>
<proteinExistence type="predicted"/>
<evidence type="ECO:0000313" key="2">
    <source>
        <dbReference type="EMBL" id="BBN67443.1"/>
    </source>
</evidence>
<accession>A0A5H2XG44</accession>
<sequence>MEKLKSDGFIDKYKARLVAKGYKQQKNIDYFDTFAPVTKISSIRVLIALASIYNLVIHQMDVKTTFLNGELEEEIYMDKLEGYVVEGKERKDMGIANVIHGIKITRDSDGICLSQTNRGFPWCARQLLSSMGKNCLLQNRYLHHKSESRER</sequence>
<dbReference type="AlphaFoldDB" id="A0A5H2XG44"/>
<feature type="domain" description="Reverse transcriptase Ty1/copia-type" evidence="1">
    <location>
        <begin position="10"/>
        <end position="105"/>
    </location>
</feature>
<gene>
    <name evidence="2" type="ORF">Prudu_78S000400</name>
</gene>
<protein>
    <submittedName>
        <fullName evidence="2">Transposable element protein</fullName>
    </submittedName>
</protein>
<evidence type="ECO:0000259" key="1">
    <source>
        <dbReference type="Pfam" id="PF07727"/>
    </source>
</evidence>
<dbReference type="InterPro" id="IPR013103">
    <property type="entry name" value="RVT_2"/>
</dbReference>
<reference evidence="2" key="1">
    <citation type="journal article" date="2019" name="Science">
        <title>Mutation of a bHLH transcription factor allowed almond domestication.</title>
        <authorList>
            <person name="Sanchez-Perez R."/>
            <person name="Pavan S."/>
            <person name="Mazzeo R."/>
            <person name="Moldovan C."/>
            <person name="Aiese Cigliano R."/>
            <person name="Del Cueto J."/>
            <person name="Ricciardi F."/>
            <person name="Lotti C."/>
            <person name="Ricciardi L."/>
            <person name="Dicenta F."/>
            <person name="Lopez-Marques R.L."/>
            <person name="Lindberg Moller B."/>
        </authorList>
    </citation>
    <scope>NUCLEOTIDE SEQUENCE</scope>
</reference>
<dbReference type="EMBL" id="AP020415">
    <property type="protein sequence ID" value="BBN67443.1"/>
    <property type="molecule type" value="Genomic_DNA"/>
</dbReference>